<accession>A0A4R5VXY0</accession>
<dbReference type="Proteomes" id="UP000295132">
    <property type="component" value="Unassembled WGS sequence"/>
</dbReference>
<dbReference type="PIRSF" id="PIRSF006278">
    <property type="entry name" value="ACCD_DCysDesulf"/>
    <property type="match status" value="1"/>
</dbReference>
<reference evidence="7 8" key="1">
    <citation type="submission" date="2019-03" db="EMBL/GenBank/DDBJ databases">
        <title>Bacillus niacini sp. nov. a Nicotinate-Metabolizing Mesophile Isolated from Soil.</title>
        <authorList>
            <person name="Zhang G."/>
        </authorList>
    </citation>
    <scope>NUCLEOTIDE SEQUENCE [LARGE SCALE GENOMIC DNA]</scope>
    <source>
        <strain evidence="7 8">WN066</strain>
    </source>
</reference>
<dbReference type="Pfam" id="PF00291">
    <property type="entry name" value="PALP"/>
    <property type="match status" value="1"/>
</dbReference>
<comment type="similarity">
    <text evidence="2">Belongs to the ACC deaminase/D-cysteine desulfhydrase family.</text>
</comment>
<evidence type="ECO:0000259" key="6">
    <source>
        <dbReference type="Pfam" id="PF00291"/>
    </source>
</evidence>
<evidence type="ECO:0000256" key="2">
    <source>
        <dbReference type="ARBA" id="ARBA00008639"/>
    </source>
</evidence>
<dbReference type="GO" id="GO:1901605">
    <property type="term" value="P:alpha-amino acid metabolic process"/>
    <property type="evidence" value="ECO:0007669"/>
    <property type="project" value="UniProtKB-ARBA"/>
</dbReference>
<evidence type="ECO:0000313" key="7">
    <source>
        <dbReference type="EMBL" id="TDK64255.1"/>
    </source>
</evidence>
<feature type="modified residue" description="N6-(pyridoxal phosphate)lysine" evidence="5">
    <location>
        <position position="49"/>
    </location>
</feature>
<proteinExistence type="inferred from homology"/>
<dbReference type="InterPro" id="IPR027278">
    <property type="entry name" value="ACCD_DCysDesulf"/>
</dbReference>
<dbReference type="PANTHER" id="PTHR43780:SF2">
    <property type="entry name" value="1-AMINOCYCLOPROPANE-1-CARBOXYLATE DEAMINASE-RELATED"/>
    <property type="match status" value="1"/>
</dbReference>
<gene>
    <name evidence="7" type="ORF">E2K98_05220</name>
</gene>
<evidence type="ECO:0000256" key="5">
    <source>
        <dbReference type="PIRSR" id="PIRSR006278-2"/>
    </source>
</evidence>
<dbReference type="SUPFAM" id="SSF53686">
    <property type="entry name" value="Tryptophan synthase beta subunit-like PLP-dependent enzymes"/>
    <property type="match status" value="1"/>
</dbReference>
<comment type="cofactor">
    <cofactor evidence="1">
        <name>pyridoxal 5'-phosphate</name>
        <dbReference type="ChEBI" id="CHEBI:597326"/>
    </cofactor>
</comment>
<sequence length="332" mass="37195">MIGKYLMEKIEIANVPTKVEKVDFFNKHLNKSVFIKRDDQTGMGSSGNKIRKLEYLLADAKNRKCDYLITCGGIQSNHARATAVLAAKYQMKSLLILKESEVNRTEGNLFLTKLVGATIKVATEDEYQDLTPMIAKLTKELIASGHNPYVIPMGGSNGIGALGYVEAYYEILLQEQELGIVFDTIVVTNGSGGTYAGLLYGNKESNQNKTIIGMSVLNQREQAVHDLLHILEDMDQYRDHHLRFSAEEINIIDRYIGLGYGKSQLDELRFIEKFAQEEGIILDPVYTGKSMYGLYNELKDGKLQGSQNILFIHTGGIFGWTDEKIKMLYGAI</sequence>
<evidence type="ECO:0000256" key="4">
    <source>
        <dbReference type="PIRSR" id="PIRSR006278-1"/>
    </source>
</evidence>
<dbReference type="EMBL" id="SMYO01000002">
    <property type="protein sequence ID" value="TDK64255.1"/>
    <property type="molecule type" value="Genomic_DNA"/>
</dbReference>
<dbReference type="AlphaFoldDB" id="A0A4R5VXY0"/>
<dbReference type="NCBIfam" id="TIGR01275">
    <property type="entry name" value="ACC_deam_rel"/>
    <property type="match status" value="1"/>
</dbReference>
<keyword evidence="3 5" id="KW-0663">Pyridoxal phosphate</keyword>
<comment type="caution">
    <text evidence="7">The sequence shown here is derived from an EMBL/GenBank/DDBJ whole genome shotgun (WGS) entry which is preliminary data.</text>
</comment>
<protein>
    <submittedName>
        <fullName evidence="7">D-cysteine desulfhydrase family protein</fullName>
    </submittedName>
</protein>
<dbReference type="InterPro" id="IPR001926">
    <property type="entry name" value="TrpB-like_PALP"/>
</dbReference>
<feature type="active site" description="Nucleophile" evidence="4">
    <location>
        <position position="76"/>
    </location>
</feature>
<dbReference type="InterPro" id="IPR036052">
    <property type="entry name" value="TrpB-like_PALP_sf"/>
</dbReference>
<dbReference type="GO" id="GO:0019148">
    <property type="term" value="F:D-cysteine desulfhydrase activity"/>
    <property type="evidence" value="ECO:0007669"/>
    <property type="project" value="TreeGrafter"/>
</dbReference>
<dbReference type="Gene3D" id="3.40.50.1100">
    <property type="match status" value="2"/>
</dbReference>
<evidence type="ECO:0000313" key="8">
    <source>
        <dbReference type="Proteomes" id="UP000295132"/>
    </source>
</evidence>
<feature type="domain" description="Tryptophan synthase beta chain-like PALP" evidence="6">
    <location>
        <begin position="13"/>
        <end position="315"/>
    </location>
</feature>
<name>A0A4R5VXY0_9BACI</name>
<evidence type="ECO:0000256" key="3">
    <source>
        <dbReference type="ARBA" id="ARBA00022898"/>
    </source>
</evidence>
<organism evidence="7 8">
    <name type="scientific">Bacillus salipaludis</name>
    <dbReference type="NCBI Taxonomy" id="2547811"/>
    <lineage>
        <taxon>Bacteria</taxon>
        <taxon>Bacillati</taxon>
        <taxon>Bacillota</taxon>
        <taxon>Bacilli</taxon>
        <taxon>Bacillales</taxon>
        <taxon>Bacillaceae</taxon>
        <taxon>Bacillus</taxon>
    </lineage>
</organism>
<evidence type="ECO:0000256" key="1">
    <source>
        <dbReference type="ARBA" id="ARBA00001933"/>
    </source>
</evidence>
<dbReference type="PANTHER" id="PTHR43780">
    <property type="entry name" value="1-AMINOCYCLOPROPANE-1-CARBOXYLATE DEAMINASE-RELATED"/>
    <property type="match status" value="1"/>
</dbReference>
<dbReference type="InterPro" id="IPR005966">
    <property type="entry name" value="D-Cys_desShydrase"/>
</dbReference>